<organism evidence="2 5">
    <name type="scientific">Acinetobacter wanghuae</name>
    <dbReference type="NCBI Taxonomy" id="2662362"/>
    <lineage>
        <taxon>Bacteria</taxon>
        <taxon>Pseudomonadati</taxon>
        <taxon>Pseudomonadota</taxon>
        <taxon>Gammaproteobacteria</taxon>
        <taxon>Moraxellales</taxon>
        <taxon>Moraxellaceae</taxon>
        <taxon>Acinetobacter</taxon>
    </lineage>
</organism>
<protein>
    <recommendedName>
        <fullName evidence="6">Methyl-coenzyme M reductase</fullName>
    </recommendedName>
</protein>
<dbReference type="EMBL" id="WITK01000006">
    <property type="protein sequence ID" value="MQW91954.1"/>
    <property type="molecule type" value="Genomic_DNA"/>
</dbReference>
<evidence type="ECO:0008006" key="6">
    <source>
        <dbReference type="Google" id="ProtNLM"/>
    </source>
</evidence>
<evidence type="ECO:0000256" key="1">
    <source>
        <dbReference type="SAM" id="Coils"/>
    </source>
</evidence>
<evidence type="ECO:0000313" key="4">
    <source>
        <dbReference type="Proteomes" id="UP000327478"/>
    </source>
</evidence>
<evidence type="ECO:0000313" key="3">
    <source>
        <dbReference type="EMBL" id="QGA10051.1"/>
    </source>
</evidence>
<reference evidence="4 5" key="1">
    <citation type="submission" date="2019-10" db="EMBL/GenBank/DDBJ databases">
        <authorList>
            <person name="Dong K."/>
        </authorList>
    </citation>
    <scope>NUCLEOTIDE SEQUENCE [LARGE SCALE GENOMIC DNA]</scope>
    <source>
        <strain evidence="3">Dk386</strain>
        <strain evidence="4">dk386</strain>
        <strain evidence="5">dk771</strain>
        <strain evidence="2">Dk771</strain>
    </source>
</reference>
<feature type="coiled-coil region" evidence="1">
    <location>
        <begin position="240"/>
        <end position="267"/>
    </location>
</feature>
<dbReference type="RefSeq" id="WP_153370305.1">
    <property type="nucleotide sequence ID" value="NZ_CP045650.1"/>
</dbReference>
<dbReference type="EMBL" id="CP045650">
    <property type="protein sequence ID" value="QGA10051.1"/>
    <property type="molecule type" value="Genomic_DNA"/>
</dbReference>
<gene>
    <name evidence="3" type="ORF">GFH30_00945</name>
    <name evidence="2" type="ORF">GHJ48_06005</name>
</gene>
<name>A0A5Q0P1U4_9GAMM</name>
<proteinExistence type="predicted"/>
<keyword evidence="4" id="KW-1185">Reference proteome</keyword>
<dbReference type="Proteomes" id="UP000327478">
    <property type="component" value="Chromosome"/>
</dbReference>
<evidence type="ECO:0000313" key="5">
    <source>
        <dbReference type="Proteomes" id="UP000480556"/>
    </source>
</evidence>
<dbReference type="Proteomes" id="UP000480556">
    <property type="component" value="Unassembled WGS sequence"/>
</dbReference>
<evidence type="ECO:0000313" key="2">
    <source>
        <dbReference type="EMBL" id="MQW91954.1"/>
    </source>
</evidence>
<accession>A0A5Q0P1U4</accession>
<sequence>MIIPRSQERVVSQPTLQQHTPMTGLNAIGNAIGGVLDARNEKIKEETEKKEKADFALQSSKVGADISVVDNDLLLKMQSGELTYDNAVKQRQESLESIKTQYKTAVPKQFEQNFNNYFEQHSYQSASKYLPIAQKSEQQQAIVQLKDMKENYLKNPNASEQEVWNGLATYGQSKSLPLAHVKDAYNEYKNNRSSNDVAAFYLGNKSDNEKLTELTTPEAVIAKHPNLTQEQAVYWSGRALTQMDQNKRAAALQQKQLEDDAKDAVNEMKADIETLLIPSEAVLKSRLARVKGTEKESEFVQYSGALVEVQQFMKLGADEREAYLSKRRSEAQNTAQDNAKDVSWRLNLLSKTHDNMLGYEKNNSALAYSIKTGQDLTVVPTNAILSGSPEAIAALSKNIKSIHANNILDGTVGSLNPFSTQQQSELKQFWEKAKPGDKLGLLTSIYKSSAGNANASRDMINSIAGESGSYRLSASLNNRGLQDIAGQIVTGQDLIEKGLVKVDESGLTKHTETYLAGITSPGKPDFQIYLDSIKANYAYLVQKSEKVTDTKGNILNKTIDEELFNRAAKNVTGGKFTSGGFFGSKSVVLRPHTVGEKSFREQLETFNSRNARNYGGSDKDFFLDLPLEQDPKNPYVYYFKNGTKYIMDATDKKRQTRLTFKVR</sequence>
<keyword evidence="1" id="KW-0175">Coiled coil</keyword>
<dbReference type="AlphaFoldDB" id="A0A5Q0P1U4"/>